<dbReference type="CDD" id="cd04301">
    <property type="entry name" value="NAT_SF"/>
    <property type="match status" value="1"/>
</dbReference>
<dbReference type="SUPFAM" id="SSF55729">
    <property type="entry name" value="Acyl-CoA N-acyltransferases (Nat)"/>
    <property type="match status" value="1"/>
</dbReference>
<gene>
    <name evidence="2" type="ORF">JCM21738_3249</name>
</gene>
<sequence>MVIVTIMHILAEIPTIRYLCPTFHFRVVNPGRIYEFKIEFNSNKIFRGATMNSTAETIQELTDKEQWLEAFPILNQLRTELNQETYLDLLEEMRKDGYSLYALYKDNRIVSVAGLSWRFNFYNKRHVFIYDLVTDSAYRSSGFGEKLLNYIHNWAKENGAEYVALESGIQRDKAHRFYEEKLDYDKWCYSFRKTL</sequence>
<name>W4RRW0_9BACI</name>
<keyword evidence="3" id="KW-1185">Reference proteome</keyword>
<dbReference type="Gene3D" id="3.40.630.30">
    <property type="match status" value="1"/>
</dbReference>
<evidence type="ECO:0000313" key="2">
    <source>
        <dbReference type="EMBL" id="GAE46354.1"/>
    </source>
</evidence>
<dbReference type="GO" id="GO:0016747">
    <property type="term" value="F:acyltransferase activity, transferring groups other than amino-acyl groups"/>
    <property type="evidence" value="ECO:0007669"/>
    <property type="project" value="InterPro"/>
</dbReference>
<dbReference type="InterPro" id="IPR016181">
    <property type="entry name" value="Acyl_CoA_acyltransferase"/>
</dbReference>
<organism evidence="2 3">
    <name type="scientific">Mesobacillus boroniphilus JCM 21738</name>
    <dbReference type="NCBI Taxonomy" id="1294265"/>
    <lineage>
        <taxon>Bacteria</taxon>
        <taxon>Bacillati</taxon>
        <taxon>Bacillota</taxon>
        <taxon>Bacilli</taxon>
        <taxon>Bacillales</taxon>
        <taxon>Bacillaceae</taxon>
        <taxon>Mesobacillus</taxon>
    </lineage>
</organism>
<protein>
    <recommendedName>
        <fullName evidence="1">N-acetyltransferase domain-containing protein</fullName>
    </recommendedName>
</protein>
<feature type="domain" description="N-acetyltransferase" evidence="1">
    <location>
        <begin position="56"/>
        <end position="195"/>
    </location>
</feature>
<evidence type="ECO:0000259" key="1">
    <source>
        <dbReference type="PROSITE" id="PS51186"/>
    </source>
</evidence>
<reference evidence="2 3" key="1">
    <citation type="submission" date="2013-12" db="EMBL/GenBank/DDBJ databases">
        <title>NBRP : Genome information of microbial organism related human and environment.</title>
        <authorList>
            <person name="Hattori M."/>
            <person name="Oshima K."/>
            <person name="Inaba H."/>
            <person name="Suda W."/>
            <person name="Sakamoto M."/>
            <person name="Iino T."/>
            <person name="Kitahara M."/>
            <person name="Oshida Y."/>
            <person name="Iida T."/>
            <person name="Kudo T."/>
            <person name="Itoh T."/>
            <person name="Ahmed I."/>
            <person name="Ohkuma M."/>
        </authorList>
    </citation>
    <scope>NUCLEOTIDE SEQUENCE [LARGE SCALE GENOMIC DNA]</scope>
    <source>
        <strain evidence="2 3">JCM 21738</strain>
    </source>
</reference>
<dbReference type="Proteomes" id="UP000018949">
    <property type="component" value="Unassembled WGS sequence"/>
</dbReference>
<dbReference type="Pfam" id="PF00583">
    <property type="entry name" value="Acetyltransf_1"/>
    <property type="match status" value="1"/>
</dbReference>
<dbReference type="AlphaFoldDB" id="W4RRW0"/>
<proteinExistence type="predicted"/>
<dbReference type="InterPro" id="IPR000182">
    <property type="entry name" value="GNAT_dom"/>
</dbReference>
<dbReference type="EMBL" id="BAUW01000042">
    <property type="protein sequence ID" value="GAE46354.1"/>
    <property type="molecule type" value="Genomic_DNA"/>
</dbReference>
<dbReference type="eggNOG" id="COG0456">
    <property type="taxonomic scope" value="Bacteria"/>
</dbReference>
<dbReference type="PROSITE" id="PS51186">
    <property type="entry name" value="GNAT"/>
    <property type="match status" value="1"/>
</dbReference>
<accession>W4RRW0</accession>
<comment type="caution">
    <text evidence="2">The sequence shown here is derived from an EMBL/GenBank/DDBJ whole genome shotgun (WGS) entry which is preliminary data.</text>
</comment>
<evidence type="ECO:0000313" key="3">
    <source>
        <dbReference type="Proteomes" id="UP000018949"/>
    </source>
</evidence>